<evidence type="ECO:0000256" key="2">
    <source>
        <dbReference type="ARBA" id="ARBA00008300"/>
    </source>
</evidence>
<proteinExistence type="inferred from homology"/>
<dbReference type="Gene3D" id="3.40.50.1820">
    <property type="entry name" value="alpha/beta hydrolase"/>
    <property type="match status" value="1"/>
</dbReference>
<name>A0ABR3ZCU3_9PEZI</name>
<organism evidence="6 7">
    <name type="scientific">Sporothrix stenoceras</name>
    <dbReference type="NCBI Taxonomy" id="5173"/>
    <lineage>
        <taxon>Eukaryota</taxon>
        <taxon>Fungi</taxon>
        <taxon>Dikarya</taxon>
        <taxon>Ascomycota</taxon>
        <taxon>Pezizomycotina</taxon>
        <taxon>Sordariomycetes</taxon>
        <taxon>Sordariomycetidae</taxon>
        <taxon>Ophiostomatales</taxon>
        <taxon>Ophiostomataceae</taxon>
        <taxon>Sporothrix</taxon>
    </lineage>
</organism>
<dbReference type="Pfam" id="PF10230">
    <property type="entry name" value="LIDHydrolase"/>
    <property type="match status" value="1"/>
</dbReference>
<evidence type="ECO:0000256" key="3">
    <source>
        <dbReference type="ARBA" id="ARBA00022677"/>
    </source>
</evidence>
<accession>A0ABR3ZCU3</accession>
<evidence type="ECO:0008006" key="8">
    <source>
        <dbReference type="Google" id="ProtNLM"/>
    </source>
</evidence>
<dbReference type="EMBL" id="JAWCUI010000016">
    <property type="protein sequence ID" value="KAL1898169.1"/>
    <property type="molecule type" value="Genomic_DNA"/>
</dbReference>
<comment type="similarity">
    <text evidence="2">Belongs to the AB hydrolase superfamily. LDAH family.</text>
</comment>
<comment type="caution">
    <text evidence="6">The sequence shown here is derived from an EMBL/GenBank/DDBJ whole genome shotgun (WGS) entry which is preliminary data.</text>
</comment>
<evidence type="ECO:0000256" key="4">
    <source>
        <dbReference type="ARBA" id="ARBA00022801"/>
    </source>
</evidence>
<dbReference type="PANTHER" id="PTHR13390:SF0">
    <property type="entry name" value="LIPID DROPLET-ASSOCIATED HYDROLASE"/>
    <property type="match status" value="1"/>
</dbReference>
<keyword evidence="7" id="KW-1185">Reference proteome</keyword>
<evidence type="ECO:0000256" key="1">
    <source>
        <dbReference type="ARBA" id="ARBA00004502"/>
    </source>
</evidence>
<dbReference type="InterPro" id="IPR029058">
    <property type="entry name" value="AB_hydrolase_fold"/>
</dbReference>
<keyword evidence="3" id="KW-0551">Lipid droplet</keyword>
<evidence type="ECO:0000313" key="7">
    <source>
        <dbReference type="Proteomes" id="UP001583186"/>
    </source>
</evidence>
<feature type="region of interest" description="Disordered" evidence="5">
    <location>
        <begin position="1"/>
        <end position="24"/>
    </location>
</feature>
<dbReference type="SUPFAM" id="SSF53474">
    <property type="entry name" value="alpha/beta-Hydrolases"/>
    <property type="match status" value="1"/>
</dbReference>
<reference evidence="6 7" key="1">
    <citation type="journal article" date="2024" name="IMA Fungus">
        <title>IMA Genome - F19 : A genome assembly and annotation guide to empower mycologists, including annotated draft genome sequences of Ceratocystis pirilliformis, Diaporthe australafricana, Fusarium ophioides, Paecilomyces lecythidis, and Sporothrix stenoceras.</title>
        <authorList>
            <person name="Aylward J."/>
            <person name="Wilson A.M."/>
            <person name="Visagie C.M."/>
            <person name="Spraker J."/>
            <person name="Barnes I."/>
            <person name="Buitendag C."/>
            <person name="Ceriani C."/>
            <person name="Del Mar Angel L."/>
            <person name="du Plessis D."/>
            <person name="Fuchs T."/>
            <person name="Gasser K."/>
            <person name="Kramer D."/>
            <person name="Li W."/>
            <person name="Munsamy K."/>
            <person name="Piso A."/>
            <person name="Price J.L."/>
            <person name="Sonnekus B."/>
            <person name="Thomas C."/>
            <person name="van der Nest A."/>
            <person name="van Dijk A."/>
            <person name="van Heerden A."/>
            <person name="van Vuuren N."/>
            <person name="Yilmaz N."/>
            <person name="Duong T.A."/>
            <person name="van der Merwe N.A."/>
            <person name="Wingfield M.J."/>
            <person name="Wingfield B.D."/>
        </authorList>
    </citation>
    <scope>NUCLEOTIDE SEQUENCE [LARGE SCALE GENOMIC DNA]</scope>
    <source>
        <strain evidence="6 7">CMW 5346</strain>
    </source>
</reference>
<dbReference type="Proteomes" id="UP001583186">
    <property type="component" value="Unassembled WGS sequence"/>
</dbReference>
<dbReference type="PANTHER" id="PTHR13390">
    <property type="entry name" value="LIPASE"/>
    <property type="match status" value="1"/>
</dbReference>
<comment type="subcellular location">
    <subcellularLocation>
        <location evidence="1">Lipid droplet</location>
    </subcellularLocation>
</comment>
<dbReference type="InterPro" id="IPR019363">
    <property type="entry name" value="LDAH"/>
</dbReference>
<sequence length="373" mass="41656">MPVWLSYPSRQTRRRGVPPPPPPTADTKHCLIYFVPGNPGFIDYYEPFLSTMRARLDEVEDKKRKDSGDDLRFHILGRNLIGFEDGDDGGGSYGPGPYDLDMQILAVWDSVANARIDLGKAGGPRHGTPFDEVVLMGHSVGSYIALDVFRRQQAAHPEGPSISKGQASAIEPVGSTSHLNLRLGVLLFATLTHLAQSPRGQKLERMLLTTPVVSPWADVLAQAVVWWLLPVWLLAAVVRFVLRFPPHAAAVTLRFLASRGGVRQALFLGRDELRNIGPDEWEDELWEVASAGYANEKNSKHQRPKFVILFGEDDHWVANDVRDDFIARRNAHAASRAQILLDERGWPHDFCIRHGEEVAETVTVWLKDLAESL</sequence>
<protein>
    <recommendedName>
        <fullName evidence="8">Lipid droplet-associated hydrolase</fullName>
    </recommendedName>
</protein>
<evidence type="ECO:0000256" key="5">
    <source>
        <dbReference type="SAM" id="MobiDB-lite"/>
    </source>
</evidence>
<evidence type="ECO:0000313" key="6">
    <source>
        <dbReference type="EMBL" id="KAL1898169.1"/>
    </source>
</evidence>
<gene>
    <name evidence="6" type="ORF">Sste5346_003575</name>
</gene>
<keyword evidence="4" id="KW-0378">Hydrolase</keyword>